<name>A0A9C9K0U2_UNCW3</name>
<gene>
    <name evidence="1" type="ORF">ENI34_09935</name>
</gene>
<sequence length="216" mass="25258">MIFVSKFRNILYYLFLVTVILFCLSCENHIIQRAAADYFLYKEGNWWRYLSADSDTAFVEVEAVDSVLQTECYPVDFDGELHYILHLPGSIKEYYKFTCNFSGIDYTIIESFVTRIELPLVIGNSWQDSLIDSLNVAGQWLKAEYRINGKVQDFSYEEAFDGDVYEIELYITEKFTSSDTTTTTETHLCEFYAPDIGLVRFYREGAEYVLLEYQLQ</sequence>
<dbReference type="EMBL" id="DRIG01000101">
    <property type="protein sequence ID" value="HEC79438.1"/>
    <property type="molecule type" value="Genomic_DNA"/>
</dbReference>
<dbReference type="Proteomes" id="UP000885826">
    <property type="component" value="Unassembled WGS sequence"/>
</dbReference>
<evidence type="ECO:0000313" key="2">
    <source>
        <dbReference type="Proteomes" id="UP000885826"/>
    </source>
</evidence>
<protein>
    <submittedName>
        <fullName evidence="1">Uncharacterized protein</fullName>
    </submittedName>
</protein>
<proteinExistence type="predicted"/>
<dbReference type="AlphaFoldDB" id="A0A9C9K0U2"/>
<evidence type="ECO:0000313" key="1">
    <source>
        <dbReference type="EMBL" id="HEC79438.1"/>
    </source>
</evidence>
<organism evidence="1 2">
    <name type="scientific">candidate division WOR-3 bacterium</name>
    <dbReference type="NCBI Taxonomy" id="2052148"/>
    <lineage>
        <taxon>Bacteria</taxon>
        <taxon>Bacteria division WOR-3</taxon>
    </lineage>
</organism>
<comment type="caution">
    <text evidence="1">The sequence shown here is derived from an EMBL/GenBank/DDBJ whole genome shotgun (WGS) entry which is preliminary data.</text>
</comment>
<reference evidence="1" key="1">
    <citation type="journal article" date="2020" name="mSystems">
        <title>Genome- and Community-Level Interaction Insights into Carbon Utilization and Element Cycling Functions of Hydrothermarchaeota in Hydrothermal Sediment.</title>
        <authorList>
            <person name="Zhou Z."/>
            <person name="Liu Y."/>
            <person name="Xu W."/>
            <person name="Pan J."/>
            <person name="Luo Z.H."/>
            <person name="Li M."/>
        </authorList>
    </citation>
    <scope>NUCLEOTIDE SEQUENCE</scope>
    <source>
        <strain evidence="1">HyVt-388</strain>
    </source>
</reference>
<accession>A0A9C9K0U2</accession>